<evidence type="ECO:0000313" key="6">
    <source>
        <dbReference type="EMBL" id="SMG49447.1"/>
    </source>
</evidence>
<dbReference type="OrthoDB" id="9802897at2"/>
<dbReference type="InterPro" id="IPR001279">
    <property type="entry name" value="Metallo-B-lactamas"/>
</dbReference>
<sequence>MKLYPIESGNFKLDGGAMFGVVPKSIWNRTNPADSNNMIDMAARCLLIENGDRLTLIDTGMGNKQSDKFFGYYYRWGDHSLDKSLKKYGFHRDDITDVFLTHLHFDHCGGSIQWNKDRTGYEPAFKNAVFWTNKAHWQWATEPNAREKASFLTENLIPMQESGQLRFVERTGNPFAEKSELDFGILFVDGHTEKQMIPHINYKNKTLVFAADLLPTAGHIPLPYVMGYDTRPLLTLSEKALFLDKAVKDDYYLFLEHDAHNQICTLQTTDKGIRLKEIHTFAQLFE</sequence>
<feature type="domain" description="Metallo-beta-lactamase" evidence="5">
    <location>
        <begin position="42"/>
        <end position="257"/>
    </location>
</feature>
<dbReference type="PANTHER" id="PTHR42978">
    <property type="entry name" value="QUORUM-QUENCHING LACTONASE YTNP-RELATED-RELATED"/>
    <property type="match status" value="1"/>
</dbReference>
<keyword evidence="3" id="KW-0378">Hydrolase</keyword>
<dbReference type="SMART" id="SM00849">
    <property type="entry name" value="Lactamase_B"/>
    <property type="match status" value="1"/>
</dbReference>
<dbReference type="RefSeq" id="WP_085500514.1">
    <property type="nucleotide sequence ID" value="NZ_FXAO01000010.1"/>
</dbReference>
<dbReference type="Gene3D" id="3.60.15.10">
    <property type="entry name" value="Ribonuclease Z/Hydroxyacylglutathione hydrolase-like"/>
    <property type="match status" value="1"/>
</dbReference>
<dbReference type="PANTHER" id="PTHR42978:SF6">
    <property type="entry name" value="QUORUM-QUENCHING LACTONASE YTNP-RELATED"/>
    <property type="match status" value="1"/>
</dbReference>
<dbReference type="Proteomes" id="UP000193420">
    <property type="component" value="Unassembled WGS sequence"/>
</dbReference>
<gene>
    <name evidence="6" type="ORF">SAMN03080602_03824</name>
</gene>
<name>A0A1X7L792_9FLAO</name>
<evidence type="ECO:0000256" key="2">
    <source>
        <dbReference type="ARBA" id="ARBA00022723"/>
    </source>
</evidence>
<organism evidence="6 7">
    <name type="scientific">Arenibacter troitsensis</name>
    <dbReference type="NCBI Taxonomy" id="188872"/>
    <lineage>
        <taxon>Bacteria</taxon>
        <taxon>Pseudomonadati</taxon>
        <taxon>Bacteroidota</taxon>
        <taxon>Flavobacteriia</taxon>
        <taxon>Flavobacteriales</taxon>
        <taxon>Flavobacteriaceae</taxon>
        <taxon>Arenibacter</taxon>
    </lineage>
</organism>
<comment type="similarity">
    <text evidence="1">Belongs to the metallo-beta-lactamase superfamily.</text>
</comment>
<evidence type="ECO:0000256" key="3">
    <source>
        <dbReference type="ARBA" id="ARBA00022801"/>
    </source>
</evidence>
<proteinExistence type="inferred from homology"/>
<evidence type="ECO:0000256" key="4">
    <source>
        <dbReference type="ARBA" id="ARBA00022833"/>
    </source>
</evidence>
<dbReference type="EMBL" id="FXAO01000010">
    <property type="protein sequence ID" value="SMG49447.1"/>
    <property type="molecule type" value="Genomic_DNA"/>
</dbReference>
<evidence type="ECO:0000259" key="5">
    <source>
        <dbReference type="SMART" id="SM00849"/>
    </source>
</evidence>
<evidence type="ECO:0000256" key="1">
    <source>
        <dbReference type="ARBA" id="ARBA00007749"/>
    </source>
</evidence>
<keyword evidence="4" id="KW-0862">Zinc</keyword>
<dbReference type="Pfam" id="PF00753">
    <property type="entry name" value="Lactamase_B"/>
    <property type="match status" value="1"/>
</dbReference>
<keyword evidence="2" id="KW-0479">Metal-binding</keyword>
<dbReference type="SUPFAM" id="SSF56281">
    <property type="entry name" value="Metallo-hydrolase/oxidoreductase"/>
    <property type="match status" value="1"/>
</dbReference>
<dbReference type="STRING" id="188872.SAMN03080602_03824"/>
<dbReference type="InterPro" id="IPR036866">
    <property type="entry name" value="RibonucZ/Hydroxyglut_hydro"/>
</dbReference>
<keyword evidence="7" id="KW-1185">Reference proteome</keyword>
<reference evidence="7" key="1">
    <citation type="submission" date="2017-04" db="EMBL/GenBank/DDBJ databases">
        <authorList>
            <person name="Varghese N."/>
            <person name="Submissions S."/>
        </authorList>
    </citation>
    <scope>NUCLEOTIDE SEQUENCE [LARGE SCALE GENOMIC DNA]</scope>
    <source>
        <strain evidence="7">DSM 19835</strain>
    </source>
</reference>
<dbReference type="CDD" id="cd16281">
    <property type="entry name" value="metallo-hydrolase-like_MBL-fold"/>
    <property type="match status" value="1"/>
</dbReference>
<dbReference type="AlphaFoldDB" id="A0A1X7L792"/>
<dbReference type="GO" id="GO:0016787">
    <property type="term" value="F:hydrolase activity"/>
    <property type="evidence" value="ECO:0007669"/>
    <property type="project" value="UniProtKB-KW"/>
</dbReference>
<dbReference type="InterPro" id="IPR051013">
    <property type="entry name" value="MBL_superfamily_lactonases"/>
</dbReference>
<protein>
    <submittedName>
        <fullName evidence="6">Glyoxylase, beta-lactamase superfamily II</fullName>
    </submittedName>
</protein>
<accession>A0A1X7L792</accession>
<evidence type="ECO:0000313" key="7">
    <source>
        <dbReference type="Proteomes" id="UP000193420"/>
    </source>
</evidence>
<dbReference type="GO" id="GO:0046872">
    <property type="term" value="F:metal ion binding"/>
    <property type="evidence" value="ECO:0007669"/>
    <property type="project" value="UniProtKB-KW"/>
</dbReference>